<dbReference type="EMBL" id="VFPA01000002">
    <property type="protein sequence ID" value="TQM11342.1"/>
    <property type="molecule type" value="Genomic_DNA"/>
</dbReference>
<dbReference type="Pfam" id="PF00378">
    <property type="entry name" value="ECH_1"/>
    <property type="match status" value="1"/>
</dbReference>
<proteinExistence type="predicted"/>
<gene>
    <name evidence="4" type="ORF">FB558_3901</name>
</gene>
<dbReference type="InterPro" id="IPR029045">
    <property type="entry name" value="ClpP/crotonase-like_dom_sf"/>
</dbReference>
<comment type="subcellular location">
    <subcellularLocation>
        <location evidence="1">Peroxisome</location>
    </subcellularLocation>
</comment>
<evidence type="ECO:0000256" key="3">
    <source>
        <dbReference type="ARBA" id="ARBA00023235"/>
    </source>
</evidence>
<dbReference type="OrthoDB" id="9777711at2"/>
<organism evidence="4 5">
    <name type="scientific">Pseudonocardia kunmingensis</name>
    <dbReference type="NCBI Taxonomy" id="630975"/>
    <lineage>
        <taxon>Bacteria</taxon>
        <taxon>Bacillati</taxon>
        <taxon>Actinomycetota</taxon>
        <taxon>Actinomycetes</taxon>
        <taxon>Pseudonocardiales</taxon>
        <taxon>Pseudonocardiaceae</taxon>
        <taxon>Pseudonocardia</taxon>
    </lineage>
</organism>
<dbReference type="CDD" id="cd06558">
    <property type="entry name" value="crotonase-like"/>
    <property type="match status" value="1"/>
</dbReference>
<accession>A0A543DPS9</accession>
<dbReference type="GO" id="GO:0004165">
    <property type="term" value="F:delta(3)-delta(2)-enoyl-CoA isomerase activity"/>
    <property type="evidence" value="ECO:0007669"/>
    <property type="project" value="UniProtKB-ARBA"/>
</dbReference>
<reference evidence="4 5" key="1">
    <citation type="submission" date="2019-06" db="EMBL/GenBank/DDBJ databases">
        <title>Sequencing the genomes of 1000 actinobacteria strains.</title>
        <authorList>
            <person name="Klenk H.-P."/>
        </authorList>
    </citation>
    <scope>NUCLEOTIDE SEQUENCE [LARGE SCALE GENOMIC DNA]</scope>
    <source>
        <strain evidence="4 5">DSM 45301</strain>
    </source>
</reference>
<protein>
    <submittedName>
        <fullName evidence="4">Enoyl-CoA hydratase</fullName>
    </submittedName>
</protein>
<name>A0A543DPS9_9PSEU</name>
<evidence type="ECO:0000256" key="2">
    <source>
        <dbReference type="ARBA" id="ARBA00023140"/>
    </source>
</evidence>
<keyword evidence="5" id="KW-1185">Reference proteome</keyword>
<dbReference type="RefSeq" id="WP_142055420.1">
    <property type="nucleotide sequence ID" value="NZ_VFPA01000002.1"/>
</dbReference>
<dbReference type="PANTHER" id="PTHR43684">
    <property type="match status" value="1"/>
</dbReference>
<dbReference type="Gene3D" id="3.90.226.10">
    <property type="entry name" value="2-enoyl-CoA Hydratase, Chain A, domain 1"/>
    <property type="match status" value="1"/>
</dbReference>
<sequence length="262" mass="27980">MTARRFSTLDVRVDGPVAWVRFDRPDARNAVTTEMVVEMHAALTGLSRDDALTVVVLTGAGSTFCPGADLNRAGSSEPVDLPGLEVYQSATLLHAMPQLTVAAVNGGCAGAGFAWAAACDLRVAAAGARFSTAFLQVGLASELGLPWTLSRSVGGAMARDLCFLPRKLDAEEAFRMGFLSRVLPDERFADEVGALVDELGSRSPAAVRAMKANFLLAERSDLAGYVEQEARRHQAFFTGAAREETVRALRRQGERVHRGAEA</sequence>
<dbReference type="InterPro" id="IPR051053">
    <property type="entry name" value="ECH/Chromodomain_protein"/>
</dbReference>
<dbReference type="PANTHER" id="PTHR43684:SF1">
    <property type="entry name" value="ENOYL-COA DELTA ISOMERASE 2"/>
    <property type="match status" value="1"/>
</dbReference>
<evidence type="ECO:0000313" key="4">
    <source>
        <dbReference type="EMBL" id="TQM11342.1"/>
    </source>
</evidence>
<keyword evidence="2" id="KW-0576">Peroxisome</keyword>
<evidence type="ECO:0000313" key="5">
    <source>
        <dbReference type="Proteomes" id="UP000315677"/>
    </source>
</evidence>
<dbReference type="AlphaFoldDB" id="A0A543DPS9"/>
<dbReference type="Proteomes" id="UP000315677">
    <property type="component" value="Unassembled WGS sequence"/>
</dbReference>
<keyword evidence="3" id="KW-0413">Isomerase</keyword>
<dbReference type="SUPFAM" id="SSF52096">
    <property type="entry name" value="ClpP/crotonase"/>
    <property type="match status" value="1"/>
</dbReference>
<evidence type="ECO:0000256" key="1">
    <source>
        <dbReference type="ARBA" id="ARBA00004275"/>
    </source>
</evidence>
<comment type="caution">
    <text evidence="4">The sequence shown here is derived from an EMBL/GenBank/DDBJ whole genome shotgun (WGS) entry which is preliminary data.</text>
</comment>
<dbReference type="InterPro" id="IPR001753">
    <property type="entry name" value="Enoyl-CoA_hydra/iso"/>
</dbReference>